<reference evidence="2 3" key="1">
    <citation type="submission" date="2017-09" db="EMBL/GenBank/DDBJ databases">
        <title>Depth-based differentiation of microbial function through sediment-hosted aquifers and enrichment of novel symbionts in the deep terrestrial subsurface.</title>
        <authorList>
            <person name="Probst A.J."/>
            <person name="Ladd B."/>
            <person name="Jarett J.K."/>
            <person name="Geller-Mcgrath D.E."/>
            <person name="Sieber C.M."/>
            <person name="Emerson J.B."/>
            <person name="Anantharaman K."/>
            <person name="Thomas B.C."/>
            <person name="Malmstrom R."/>
            <person name="Stieglmeier M."/>
            <person name="Klingl A."/>
            <person name="Woyke T."/>
            <person name="Ryan C.M."/>
            <person name="Banfield J.F."/>
        </authorList>
    </citation>
    <scope>NUCLEOTIDE SEQUENCE [LARGE SCALE GENOMIC DNA]</scope>
    <source>
        <strain evidence="2">CG10_big_fil_rev_8_21_14_0_10_51_16</strain>
    </source>
</reference>
<comment type="caution">
    <text evidence="2">The sequence shown here is derived from an EMBL/GenBank/DDBJ whole genome shotgun (WGS) entry which is preliminary data.</text>
</comment>
<dbReference type="InterPro" id="IPR012902">
    <property type="entry name" value="N_methyl_site"/>
</dbReference>
<name>A0A2H0RGI1_9BACT</name>
<protein>
    <recommendedName>
        <fullName evidence="4">Prepilin-type N-terminal cleavage/methylation domain-containing protein</fullName>
    </recommendedName>
</protein>
<gene>
    <name evidence="2" type="ORF">COV10_01200</name>
</gene>
<keyword evidence="1" id="KW-0812">Transmembrane</keyword>
<evidence type="ECO:0000313" key="2">
    <source>
        <dbReference type="EMBL" id="PIR45124.1"/>
    </source>
</evidence>
<dbReference type="Pfam" id="PF07963">
    <property type="entry name" value="N_methyl"/>
    <property type="match status" value="1"/>
</dbReference>
<keyword evidence="1" id="KW-1133">Transmembrane helix</keyword>
<dbReference type="AlphaFoldDB" id="A0A2H0RGI1"/>
<evidence type="ECO:0000313" key="3">
    <source>
        <dbReference type="Proteomes" id="UP000228767"/>
    </source>
</evidence>
<feature type="transmembrane region" description="Helical" evidence="1">
    <location>
        <begin position="26"/>
        <end position="47"/>
    </location>
</feature>
<accession>A0A2H0RGI1</accession>
<proteinExistence type="predicted"/>
<organism evidence="2 3">
    <name type="scientific">Candidatus Vogelbacteria bacterium CG10_big_fil_rev_8_21_14_0_10_51_16</name>
    <dbReference type="NCBI Taxonomy" id="1975045"/>
    <lineage>
        <taxon>Bacteria</taxon>
        <taxon>Candidatus Vogeliibacteriota</taxon>
    </lineage>
</organism>
<dbReference type="PROSITE" id="PS00409">
    <property type="entry name" value="PROKAR_NTER_METHYL"/>
    <property type="match status" value="1"/>
</dbReference>
<keyword evidence="1" id="KW-0472">Membrane</keyword>
<sequence length="220" mass="24480">MKNFKDTQPGLLRSLRASSQRRNHRGLTLVEVLVALGIAVLIILALANFQSDMFRLYGVTTDSLSVQRDVRTFQKTILAELRAVQESDMGGHPVAIAKSDELAFFSDVDADGRRERIRYFTDDRTLWRGESHSFGSPPEYDFNDEEQRVMVSYVVATTTPLFSYYPAGHVPTLAPLAEPIDVQAVRLIQISVSADIDPLEAPGVITGVSQVSLRNLKDNL</sequence>
<dbReference type="Proteomes" id="UP000228767">
    <property type="component" value="Unassembled WGS sequence"/>
</dbReference>
<evidence type="ECO:0008006" key="4">
    <source>
        <dbReference type="Google" id="ProtNLM"/>
    </source>
</evidence>
<evidence type="ECO:0000256" key="1">
    <source>
        <dbReference type="SAM" id="Phobius"/>
    </source>
</evidence>
<dbReference type="EMBL" id="PCYI01000006">
    <property type="protein sequence ID" value="PIR45124.1"/>
    <property type="molecule type" value="Genomic_DNA"/>
</dbReference>